<name>A0A4Q4T6C7_9PEZI</name>
<feature type="compositionally biased region" description="Basic and acidic residues" evidence="1">
    <location>
        <begin position="229"/>
        <end position="240"/>
    </location>
</feature>
<feature type="compositionally biased region" description="Polar residues" evidence="1">
    <location>
        <begin position="165"/>
        <end position="175"/>
    </location>
</feature>
<reference evidence="2 3" key="1">
    <citation type="submission" date="2018-06" db="EMBL/GenBank/DDBJ databases">
        <title>Complete Genomes of Monosporascus.</title>
        <authorList>
            <person name="Robinson A.J."/>
            <person name="Natvig D.O."/>
        </authorList>
    </citation>
    <scope>NUCLEOTIDE SEQUENCE [LARGE SCALE GENOMIC DNA]</scope>
    <source>
        <strain evidence="2 3">CBS 110550</strain>
    </source>
</reference>
<dbReference type="Proteomes" id="UP000293360">
    <property type="component" value="Unassembled WGS sequence"/>
</dbReference>
<comment type="caution">
    <text evidence="2">The sequence shown here is derived from an EMBL/GenBank/DDBJ whole genome shotgun (WGS) entry which is preliminary data.</text>
</comment>
<dbReference type="EMBL" id="QJNU01000337">
    <property type="protein sequence ID" value="RYP01926.1"/>
    <property type="molecule type" value="Genomic_DNA"/>
</dbReference>
<feature type="region of interest" description="Disordered" evidence="1">
    <location>
        <begin position="158"/>
        <end position="240"/>
    </location>
</feature>
<feature type="compositionally biased region" description="Basic and acidic residues" evidence="1">
    <location>
        <begin position="202"/>
        <end position="218"/>
    </location>
</feature>
<protein>
    <submittedName>
        <fullName evidence="2">Uncharacterized protein</fullName>
    </submittedName>
</protein>
<dbReference type="AlphaFoldDB" id="A0A4Q4T6C7"/>
<organism evidence="2 3">
    <name type="scientific">Monosporascus ibericus</name>
    <dbReference type="NCBI Taxonomy" id="155417"/>
    <lineage>
        <taxon>Eukaryota</taxon>
        <taxon>Fungi</taxon>
        <taxon>Dikarya</taxon>
        <taxon>Ascomycota</taxon>
        <taxon>Pezizomycotina</taxon>
        <taxon>Sordariomycetes</taxon>
        <taxon>Xylariomycetidae</taxon>
        <taxon>Xylariales</taxon>
        <taxon>Xylariales incertae sedis</taxon>
        <taxon>Monosporascus</taxon>
    </lineage>
</organism>
<keyword evidence="3" id="KW-1185">Reference proteome</keyword>
<feature type="compositionally biased region" description="Basic and acidic residues" evidence="1">
    <location>
        <begin position="176"/>
        <end position="191"/>
    </location>
</feature>
<proteinExistence type="predicted"/>
<evidence type="ECO:0000256" key="1">
    <source>
        <dbReference type="SAM" id="MobiDB-lite"/>
    </source>
</evidence>
<evidence type="ECO:0000313" key="2">
    <source>
        <dbReference type="EMBL" id="RYP01926.1"/>
    </source>
</evidence>
<evidence type="ECO:0000313" key="3">
    <source>
        <dbReference type="Proteomes" id="UP000293360"/>
    </source>
</evidence>
<dbReference type="OrthoDB" id="4639270at2759"/>
<accession>A0A4Q4T6C7</accession>
<sequence>MPFGSSQPTQTTKTTLRSSWDCGQSHHAIQKLAASWLEGNKTTTLSKNTRLSSADEQIIQGIMSMDEPAVTKQLVKTLQFSLNQFEKVRSQLLSLLLAWEHIMLEKKRYDEEGFDVGKSDSYTISPTQYLILFRIICSHSQVGLLSLRKSEQSPPWAAGVKRSIESPSPELQGQPDTKKVKADKPVEKRNFESTSPEAEGQPDTKKAKADKPVEKRNVESPSPEPEGQPDTKKVKIEPVE</sequence>
<gene>
    <name evidence="2" type="ORF">DL764_006021</name>
</gene>